<dbReference type="CDD" id="cd06170">
    <property type="entry name" value="LuxR_C_like"/>
    <property type="match status" value="1"/>
</dbReference>
<sequence length="269" mass="29889">MQVSHTASQHAGLDLTGSLSTMNAARTLLFICSPGTISTAMIAAIESEFPWLSVKTVSDLQSALIELDISVQLVLADTVFAPALREHWPKLARLHHNVSVALIGNGDDMTSSEMQRAEIIQGIVPFNVNLDVFLSILRIILKGGRYFPSRYPLLQQEVPPEKSRDGSETQFRQQVSSGSPVRMLDRLTKREREILARIAMGNQNKIIAATLGLSEHTVKIHIHNIITKLGLHNRTEVVALYFEQRRKDTAGNAHDPNRRQDGGKRSDNE</sequence>
<keyword evidence="7" id="KW-1185">Reference proteome</keyword>
<proteinExistence type="predicted"/>
<evidence type="ECO:0000256" key="3">
    <source>
        <dbReference type="ARBA" id="ARBA00023163"/>
    </source>
</evidence>
<dbReference type="InterPro" id="IPR000792">
    <property type="entry name" value="Tscrpt_reg_LuxR_C"/>
</dbReference>
<name>A0ABV0M1N1_9HYPH</name>
<keyword evidence="2" id="KW-0238">DNA-binding</keyword>
<dbReference type="RefSeq" id="WP_152601070.1">
    <property type="nucleotide sequence ID" value="NZ_JBEAAL010000004.1"/>
</dbReference>
<dbReference type="PANTHER" id="PTHR44688:SF16">
    <property type="entry name" value="DNA-BINDING TRANSCRIPTIONAL ACTIVATOR DEVR_DOSR"/>
    <property type="match status" value="1"/>
</dbReference>
<dbReference type="InterPro" id="IPR016032">
    <property type="entry name" value="Sig_transdc_resp-reg_C-effctor"/>
</dbReference>
<dbReference type="SMART" id="SM00421">
    <property type="entry name" value="HTH_LUXR"/>
    <property type="match status" value="1"/>
</dbReference>
<dbReference type="EMBL" id="JBEAAL010000004">
    <property type="protein sequence ID" value="MEQ1404960.1"/>
    <property type="molecule type" value="Genomic_DNA"/>
</dbReference>
<evidence type="ECO:0000256" key="2">
    <source>
        <dbReference type="ARBA" id="ARBA00023125"/>
    </source>
</evidence>
<keyword evidence="3" id="KW-0804">Transcription</keyword>
<evidence type="ECO:0000256" key="1">
    <source>
        <dbReference type="ARBA" id="ARBA00023015"/>
    </source>
</evidence>
<keyword evidence="1" id="KW-0805">Transcription regulation</keyword>
<evidence type="ECO:0000313" key="6">
    <source>
        <dbReference type="EMBL" id="MEQ1404960.1"/>
    </source>
</evidence>
<feature type="region of interest" description="Disordered" evidence="4">
    <location>
        <begin position="248"/>
        <end position="269"/>
    </location>
</feature>
<reference evidence="6 7" key="1">
    <citation type="submission" date="2024-05" db="EMBL/GenBank/DDBJ databases">
        <title>Neorhizobium sp. Rsf11, a plant growth promoting and heavy metal resistant PAH-degrader.</title>
        <authorList>
            <person name="Golubev S.N."/>
            <person name="Muratova A.Y."/>
            <person name="Markelova M.I."/>
        </authorList>
    </citation>
    <scope>NUCLEOTIDE SEQUENCE [LARGE SCALE GENOMIC DNA]</scope>
    <source>
        <strain evidence="6 7">Rsf11</strain>
    </source>
</reference>
<dbReference type="PRINTS" id="PR00038">
    <property type="entry name" value="HTHLUXR"/>
</dbReference>
<dbReference type="PROSITE" id="PS50043">
    <property type="entry name" value="HTH_LUXR_2"/>
    <property type="match status" value="1"/>
</dbReference>
<feature type="domain" description="HTH luxR-type" evidence="5">
    <location>
        <begin position="180"/>
        <end position="245"/>
    </location>
</feature>
<dbReference type="Pfam" id="PF00196">
    <property type="entry name" value="GerE"/>
    <property type="match status" value="1"/>
</dbReference>
<comment type="caution">
    <text evidence="6">The sequence shown here is derived from an EMBL/GenBank/DDBJ whole genome shotgun (WGS) entry which is preliminary data.</text>
</comment>
<dbReference type="PROSITE" id="PS00622">
    <property type="entry name" value="HTH_LUXR_1"/>
    <property type="match status" value="1"/>
</dbReference>
<evidence type="ECO:0000313" key="7">
    <source>
        <dbReference type="Proteomes" id="UP001496627"/>
    </source>
</evidence>
<accession>A0ABV0M1N1</accession>
<evidence type="ECO:0000259" key="5">
    <source>
        <dbReference type="PROSITE" id="PS50043"/>
    </source>
</evidence>
<feature type="region of interest" description="Disordered" evidence="4">
    <location>
        <begin position="157"/>
        <end position="180"/>
    </location>
</feature>
<dbReference type="Proteomes" id="UP001496627">
    <property type="component" value="Unassembled WGS sequence"/>
</dbReference>
<dbReference type="InterPro" id="IPR036388">
    <property type="entry name" value="WH-like_DNA-bd_sf"/>
</dbReference>
<dbReference type="PANTHER" id="PTHR44688">
    <property type="entry name" value="DNA-BINDING TRANSCRIPTIONAL ACTIVATOR DEVR_DOSR"/>
    <property type="match status" value="1"/>
</dbReference>
<feature type="compositionally biased region" description="Polar residues" evidence="4">
    <location>
        <begin position="168"/>
        <end position="179"/>
    </location>
</feature>
<evidence type="ECO:0000256" key="4">
    <source>
        <dbReference type="SAM" id="MobiDB-lite"/>
    </source>
</evidence>
<gene>
    <name evidence="6" type="ORF">ABK249_08450</name>
</gene>
<protein>
    <submittedName>
        <fullName evidence="6">Response regulator transcription factor</fullName>
    </submittedName>
</protein>
<dbReference type="SUPFAM" id="SSF46894">
    <property type="entry name" value="C-terminal effector domain of the bipartite response regulators"/>
    <property type="match status" value="1"/>
</dbReference>
<dbReference type="Gene3D" id="1.10.10.10">
    <property type="entry name" value="Winged helix-like DNA-binding domain superfamily/Winged helix DNA-binding domain"/>
    <property type="match status" value="1"/>
</dbReference>
<organism evidence="6 7">
    <name type="scientific">Neorhizobium phenanthreniclasticum</name>
    <dbReference type="NCBI Taxonomy" id="3157917"/>
    <lineage>
        <taxon>Bacteria</taxon>
        <taxon>Pseudomonadati</taxon>
        <taxon>Pseudomonadota</taxon>
        <taxon>Alphaproteobacteria</taxon>
        <taxon>Hyphomicrobiales</taxon>
        <taxon>Rhizobiaceae</taxon>
        <taxon>Rhizobium/Agrobacterium group</taxon>
        <taxon>Neorhizobium</taxon>
    </lineage>
</organism>